<dbReference type="Proteomes" id="UP000665025">
    <property type="component" value="Chromosome 1"/>
</dbReference>
<accession>A0ABX7V481</accession>
<proteinExistence type="predicted"/>
<dbReference type="RefSeq" id="WP_209052489.1">
    <property type="nucleotide sequence ID" value="NZ_CP072425.1"/>
</dbReference>
<reference evidence="2 3" key="1">
    <citation type="submission" date="2021-03" db="EMBL/GenBank/DDBJ databases">
        <title>Complete Genome of Pseudoalteromonas viridis Strain BBR56, a new biocontrol bacterial candidate.</title>
        <authorList>
            <person name="Handayani D.P."/>
            <person name="Isnansetyo A."/>
            <person name="Istiqomah I."/>
            <person name="Jumina J."/>
        </authorList>
    </citation>
    <scope>NUCLEOTIDE SEQUENCE [LARGE SCALE GENOMIC DNA]</scope>
    <source>
        <strain evidence="2 3">BBR56</strain>
    </source>
</reference>
<keyword evidence="3" id="KW-1185">Reference proteome</keyword>
<evidence type="ECO:0000256" key="1">
    <source>
        <dbReference type="SAM" id="SignalP"/>
    </source>
</evidence>
<feature type="signal peptide" evidence="1">
    <location>
        <begin position="1"/>
        <end position="23"/>
    </location>
</feature>
<name>A0ABX7V481_9GAMM</name>
<keyword evidence="1" id="KW-0732">Signal</keyword>
<evidence type="ECO:0000313" key="2">
    <source>
        <dbReference type="EMBL" id="QTL35678.1"/>
    </source>
</evidence>
<organism evidence="2 3">
    <name type="scientific">Pseudoalteromonas viridis</name>
    <dbReference type="NCBI Taxonomy" id="339617"/>
    <lineage>
        <taxon>Bacteria</taxon>
        <taxon>Pseudomonadati</taxon>
        <taxon>Pseudomonadota</taxon>
        <taxon>Gammaproteobacteria</taxon>
        <taxon>Alteromonadales</taxon>
        <taxon>Pseudoalteromonadaceae</taxon>
        <taxon>Pseudoalteromonas</taxon>
    </lineage>
</organism>
<feature type="chain" id="PRO_5046366199" evidence="1">
    <location>
        <begin position="24"/>
        <end position="465"/>
    </location>
</feature>
<dbReference type="SUPFAM" id="SSF89260">
    <property type="entry name" value="Collagen-binding domain"/>
    <property type="match status" value="1"/>
</dbReference>
<dbReference type="EMBL" id="CP072425">
    <property type="protein sequence ID" value="QTL35678.1"/>
    <property type="molecule type" value="Genomic_DNA"/>
</dbReference>
<sequence length="465" mass="50891">MNKIMLISAFGTIIGSTSNLALAASNNLTLSDLSDSLTIGVTQKHTSSNQAKNFAKLSHLKRLSSADASTFSAMAEESSTIQLKCQPTLQTNTAYPLAGASTGGSDCFHFEITNRSKAYAFVLGQNENTDVTLSLVRHNADDTLTFMGTSANNGNLNEMVSALTQPGHYYWLLQYEQADGSEFNFGVITSETIDSFESNDTVAASTQLPDQQNKFSANLDHMLDVDHYAFEAKRGQELLLKLDDLSNSGAFVLEHFESGTWSEVPSKGKSITPTEAGEFHVVRVSPNPNLETIPANQYMLTFGSTVKSVSSININGENNVLRLPYSAMNDPYLTTQAYQKLNISFTLNDSTGHPVPGANAVFRLWRDYYNRTSENDERTFLSSDSEGKINKQLDIGRCSYGDYEVEHIERSLGYVNRWKSNFNIGAWQLVVPTSLGQATGVGGPNVEIVSLGHICKQRLVSSTKS</sequence>
<protein>
    <submittedName>
        <fullName evidence="2">Uncharacterized protein</fullName>
    </submittedName>
</protein>
<gene>
    <name evidence="2" type="ORF">J5X90_01055</name>
</gene>
<evidence type="ECO:0000313" key="3">
    <source>
        <dbReference type="Proteomes" id="UP000665025"/>
    </source>
</evidence>
<dbReference type="Gene3D" id="2.60.120.380">
    <property type="match status" value="1"/>
</dbReference>